<keyword evidence="4 6" id="KW-1133">Transmembrane helix</keyword>
<gene>
    <name evidence="9" type="ORF">IPK02_11700</name>
</gene>
<name>A0A935TAT8_9PROT</name>
<dbReference type="GO" id="GO:0005886">
    <property type="term" value="C:plasma membrane"/>
    <property type="evidence" value="ECO:0007669"/>
    <property type="project" value="UniProtKB-SubCell"/>
</dbReference>
<feature type="chain" id="PRO_5037877102" evidence="7">
    <location>
        <begin position="19"/>
        <end position="798"/>
    </location>
</feature>
<evidence type="ECO:0000256" key="6">
    <source>
        <dbReference type="SAM" id="Phobius"/>
    </source>
</evidence>
<dbReference type="AlphaFoldDB" id="A0A935TAT8"/>
<feature type="transmembrane region" description="Helical" evidence="6">
    <location>
        <begin position="312"/>
        <end position="332"/>
    </location>
</feature>
<keyword evidence="2" id="KW-1003">Cell membrane</keyword>
<dbReference type="SUPFAM" id="SSF82866">
    <property type="entry name" value="Multidrug efflux transporter AcrB transmembrane domain"/>
    <property type="match status" value="2"/>
</dbReference>
<feature type="transmembrane region" description="Helical" evidence="6">
    <location>
        <begin position="261"/>
        <end position="278"/>
    </location>
</feature>
<dbReference type="PANTHER" id="PTHR33406:SF13">
    <property type="entry name" value="MEMBRANE PROTEIN YDFJ"/>
    <property type="match status" value="1"/>
</dbReference>
<evidence type="ECO:0000256" key="2">
    <source>
        <dbReference type="ARBA" id="ARBA00022475"/>
    </source>
</evidence>
<evidence type="ECO:0000256" key="1">
    <source>
        <dbReference type="ARBA" id="ARBA00004651"/>
    </source>
</evidence>
<feature type="transmembrane region" description="Helical" evidence="6">
    <location>
        <begin position="768"/>
        <end position="790"/>
    </location>
</feature>
<evidence type="ECO:0000256" key="3">
    <source>
        <dbReference type="ARBA" id="ARBA00022692"/>
    </source>
</evidence>
<protein>
    <submittedName>
        <fullName evidence="9">MMPL family transporter</fullName>
    </submittedName>
</protein>
<keyword evidence="5 6" id="KW-0472">Membrane</keyword>
<feature type="transmembrane region" description="Helical" evidence="6">
    <location>
        <begin position="712"/>
        <end position="733"/>
    </location>
</feature>
<dbReference type="Gene3D" id="1.20.1640.10">
    <property type="entry name" value="Multidrug efflux transporter AcrB transmembrane domain"/>
    <property type="match status" value="2"/>
</dbReference>
<evidence type="ECO:0000256" key="5">
    <source>
        <dbReference type="ARBA" id="ARBA00023136"/>
    </source>
</evidence>
<sequence length="798" mass="85620">MRLRAMLWLLLACALATAGVMQFSGPLPLHSNLLALLPQTEINPVAEQAVGSLAEAAGKRAFFLIGPASPEHASGPRNAENAGQAAREFAAQLRGTKAFRQVVAEIPQFDLRQLALFYLPYRFNLLNDFDRDALVEGSLDVAARLQHKLYAPFQLGPAYSLADDPLGLGDGWLAGLPLKTLKLEPWDGLLVARNGEEVWAVVSAELAGSSYDSAVQRHVVSAVGAAENALKKDFPDLLVLRTGTVFYAAAARQSAEREVDLIGAGSLIGMLFLLYLVFRSFRPLALGLLSVGFGIAAAVTVVVAVYGEMHLLTLVFGASLIGEAIDYAIQYFSAHLGAGKDWEPMVGLRRIAAGLLMALTTSLLGYAALMLAPFPAIAQIALFALVGLSAACATVFLLLPWLLQTAGRRDPELSVTLPRRFLVFWRAYVSRRACLLLAVGLLAVSLPGWMRLSSNDSVQVLISRPVTLVAQEEKIRDLTGFGNSSQFFLVEGQTPEDLLRHEEKLFERLAKMTGPGNDRALDSYLGISAFVPSAERQQENRAYLAKRVFSDESGLRYQLAEASLRDEVASRFVEEFKGGQGPVLLVEDWLKSSLSAPFRHLWLGQMGGPQGDQGGFAAVVQPQGIRDVARLAEASANLPGVTFVDKAGSVSQLFREYRQWGALWLLAALSLVYGVLCLRYGLAQAAFMLLPTVLSMAVVLGAFGYLGTSLTVFNVMGFMLVLGVGVNYAIFLCEGGVNEAATLAGVLLSAATTLLSFGLLAFSSMPALSGFGLTLLLGICVSVLLAPMVLSFTRAATP</sequence>
<feature type="transmembrane region" description="Helical" evidence="6">
    <location>
        <begin position="660"/>
        <end position="678"/>
    </location>
</feature>
<dbReference type="EMBL" id="JADJOT010000009">
    <property type="protein sequence ID" value="MBK7954559.1"/>
    <property type="molecule type" value="Genomic_DNA"/>
</dbReference>
<evidence type="ECO:0000259" key="8">
    <source>
        <dbReference type="Pfam" id="PF03176"/>
    </source>
</evidence>
<feature type="transmembrane region" description="Helical" evidence="6">
    <location>
        <begin position="285"/>
        <end position="306"/>
    </location>
</feature>
<evidence type="ECO:0000313" key="10">
    <source>
        <dbReference type="Proteomes" id="UP000706151"/>
    </source>
</evidence>
<keyword evidence="7" id="KW-0732">Signal</keyword>
<evidence type="ECO:0000313" key="9">
    <source>
        <dbReference type="EMBL" id="MBK7954559.1"/>
    </source>
</evidence>
<dbReference type="Proteomes" id="UP000706151">
    <property type="component" value="Unassembled WGS sequence"/>
</dbReference>
<dbReference type="PANTHER" id="PTHR33406">
    <property type="entry name" value="MEMBRANE PROTEIN MJ1562-RELATED"/>
    <property type="match status" value="1"/>
</dbReference>
<proteinExistence type="predicted"/>
<feature type="transmembrane region" description="Helical" evidence="6">
    <location>
        <begin position="429"/>
        <end position="450"/>
    </location>
</feature>
<feature type="transmembrane region" description="Helical" evidence="6">
    <location>
        <begin position="685"/>
        <end position="706"/>
    </location>
</feature>
<dbReference type="Pfam" id="PF03176">
    <property type="entry name" value="MMPL"/>
    <property type="match status" value="1"/>
</dbReference>
<feature type="signal peptide" evidence="7">
    <location>
        <begin position="1"/>
        <end position="18"/>
    </location>
</feature>
<comment type="subcellular location">
    <subcellularLocation>
        <location evidence="1">Cell membrane</location>
        <topology evidence="1">Multi-pass membrane protein</topology>
    </subcellularLocation>
</comment>
<keyword evidence="3 6" id="KW-0812">Transmembrane</keyword>
<dbReference type="InterPro" id="IPR050545">
    <property type="entry name" value="Mycobact_MmpL"/>
</dbReference>
<reference evidence="9 10" key="1">
    <citation type="submission" date="2020-10" db="EMBL/GenBank/DDBJ databases">
        <title>Connecting structure to function with the recovery of over 1000 high-quality activated sludge metagenome-assembled genomes encoding full-length rRNA genes using long-read sequencing.</title>
        <authorList>
            <person name="Singleton C.M."/>
            <person name="Petriglieri F."/>
            <person name="Kristensen J.M."/>
            <person name="Kirkegaard R.H."/>
            <person name="Michaelsen T.Y."/>
            <person name="Andersen M.H."/>
            <person name="Karst S.M."/>
            <person name="Dueholm M.S."/>
            <person name="Nielsen P.H."/>
            <person name="Albertsen M."/>
        </authorList>
    </citation>
    <scope>NUCLEOTIDE SEQUENCE [LARGE SCALE GENOMIC DNA]</scope>
    <source>
        <strain evidence="9">Fred_18-Q3-R57-64_BAT3C.720</strain>
    </source>
</reference>
<dbReference type="InterPro" id="IPR004869">
    <property type="entry name" value="MMPL_dom"/>
</dbReference>
<feature type="domain" description="Membrane transport protein MMPL" evidence="8">
    <location>
        <begin position="187"/>
        <end position="425"/>
    </location>
</feature>
<comment type="caution">
    <text evidence="9">The sequence shown here is derived from an EMBL/GenBank/DDBJ whole genome shotgun (WGS) entry which is preliminary data.</text>
</comment>
<feature type="transmembrane region" description="Helical" evidence="6">
    <location>
        <begin position="353"/>
        <end position="374"/>
    </location>
</feature>
<feature type="transmembrane region" description="Helical" evidence="6">
    <location>
        <begin position="380"/>
        <end position="403"/>
    </location>
</feature>
<evidence type="ECO:0000256" key="7">
    <source>
        <dbReference type="SAM" id="SignalP"/>
    </source>
</evidence>
<evidence type="ECO:0000256" key="4">
    <source>
        <dbReference type="ARBA" id="ARBA00022989"/>
    </source>
</evidence>
<organism evidence="9 10">
    <name type="scientific">Candidatus Accumulibacter affinis</name>
    <dbReference type="NCBI Taxonomy" id="2954384"/>
    <lineage>
        <taxon>Bacteria</taxon>
        <taxon>Pseudomonadati</taxon>
        <taxon>Pseudomonadota</taxon>
        <taxon>Betaproteobacteria</taxon>
        <taxon>Candidatus Accumulibacter</taxon>
    </lineage>
</organism>
<feature type="transmembrane region" description="Helical" evidence="6">
    <location>
        <begin position="740"/>
        <end position="762"/>
    </location>
</feature>
<accession>A0A935TAT8</accession>